<evidence type="ECO:0000256" key="25">
    <source>
        <dbReference type="SAM" id="MobiDB-lite"/>
    </source>
</evidence>
<dbReference type="Pfam" id="PF00672">
    <property type="entry name" value="HAMP"/>
    <property type="match status" value="1"/>
</dbReference>
<evidence type="ECO:0000256" key="10">
    <source>
        <dbReference type="ARBA" id="ARBA00022692"/>
    </source>
</evidence>
<dbReference type="InterPro" id="IPR036097">
    <property type="entry name" value="HisK_dim/P_sf"/>
</dbReference>
<comment type="cofactor">
    <cofactor evidence="3">
        <name>Mg(2+)</name>
        <dbReference type="ChEBI" id="CHEBI:18420"/>
    </cofactor>
</comment>
<keyword evidence="21 26" id="KW-0472">Membrane</keyword>
<reference evidence="29 30" key="1">
    <citation type="submission" date="2017-10" db="EMBL/GenBank/DDBJ databases">
        <title>Sequencing the genomes of 1000 actinobacteria strains.</title>
        <authorList>
            <person name="Klenk H.-P."/>
        </authorList>
    </citation>
    <scope>NUCLEOTIDE SEQUENCE [LARGE SCALE GENOMIC DNA]</scope>
    <source>
        <strain evidence="29 30">DSM 21574</strain>
    </source>
</reference>
<dbReference type="InterPro" id="IPR004358">
    <property type="entry name" value="Sig_transdc_His_kin-like_C"/>
</dbReference>
<dbReference type="GO" id="GO:0005509">
    <property type="term" value="F:calcium ion binding"/>
    <property type="evidence" value="ECO:0007669"/>
    <property type="project" value="UniProtKB-ARBA"/>
</dbReference>
<dbReference type="Gene3D" id="6.10.340.10">
    <property type="match status" value="1"/>
</dbReference>
<evidence type="ECO:0000256" key="9">
    <source>
        <dbReference type="ARBA" id="ARBA00022679"/>
    </source>
</evidence>
<comment type="subcellular location">
    <subcellularLocation>
        <location evidence="5">Cell membrane</location>
        <topology evidence="5">Multi-pass membrane protein</topology>
    </subcellularLocation>
</comment>
<evidence type="ECO:0000256" key="13">
    <source>
        <dbReference type="ARBA" id="ARBA00022801"/>
    </source>
</evidence>
<dbReference type="GO" id="GO:0005886">
    <property type="term" value="C:plasma membrane"/>
    <property type="evidence" value="ECO:0007669"/>
    <property type="project" value="UniProtKB-SubCell"/>
</dbReference>
<keyword evidence="9" id="KW-0808">Transferase</keyword>
<dbReference type="FunFam" id="3.30.565.10:FF:000006">
    <property type="entry name" value="Sensor histidine kinase WalK"/>
    <property type="match status" value="1"/>
</dbReference>
<keyword evidence="17 26" id="KW-1133">Transmembrane helix</keyword>
<evidence type="ECO:0000256" key="20">
    <source>
        <dbReference type="ARBA" id="ARBA00023026"/>
    </source>
</evidence>
<feature type="compositionally biased region" description="Pro residues" evidence="25">
    <location>
        <begin position="388"/>
        <end position="397"/>
    </location>
</feature>
<evidence type="ECO:0000256" key="23">
    <source>
        <dbReference type="ARBA" id="ARBA00040454"/>
    </source>
</evidence>
<keyword evidence="19" id="KW-0346">Stress response</keyword>
<dbReference type="InterPro" id="IPR003660">
    <property type="entry name" value="HAMP_dom"/>
</dbReference>
<keyword evidence="7" id="KW-1003">Cell membrane</keyword>
<evidence type="ECO:0000256" key="24">
    <source>
        <dbReference type="ARBA" id="ARBA00041776"/>
    </source>
</evidence>
<dbReference type="EMBL" id="PDJH01000001">
    <property type="protein sequence ID" value="PFG37655.1"/>
    <property type="molecule type" value="Genomic_DNA"/>
</dbReference>
<dbReference type="SUPFAM" id="SSF55874">
    <property type="entry name" value="ATPase domain of HSP90 chaperone/DNA topoisomerase II/histidine kinase"/>
    <property type="match status" value="1"/>
</dbReference>
<dbReference type="Proteomes" id="UP000221394">
    <property type="component" value="Unassembled WGS sequence"/>
</dbReference>
<evidence type="ECO:0000313" key="29">
    <source>
        <dbReference type="EMBL" id="PFG37655.1"/>
    </source>
</evidence>
<dbReference type="PROSITE" id="PS50109">
    <property type="entry name" value="HIS_KIN"/>
    <property type="match status" value="1"/>
</dbReference>
<evidence type="ECO:0000313" key="30">
    <source>
        <dbReference type="Proteomes" id="UP000221394"/>
    </source>
</evidence>
<dbReference type="SMART" id="SM00387">
    <property type="entry name" value="HATPase_c"/>
    <property type="match status" value="1"/>
</dbReference>
<keyword evidence="14" id="KW-0067">ATP-binding</keyword>
<dbReference type="InterPro" id="IPR003661">
    <property type="entry name" value="HisK_dim/P_dom"/>
</dbReference>
<dbReference type="FunFam" id="1.10.287.130:FF:000001">
    <property type="entry name" value="Two-component sensor histidine kinase"/>
    <property type="match status" value="1"/>
</dbReference>
<dbReference type="SUPFAM" id="SSF158472">
    <property type="entry name" value="HAMP domain-like"/>
    <property type="match status" value="1"/>
</dbReference>
<evidence type="ECO:0000256" key="2">
    <source>
        <dbReference type="ARBA" id="ARBA00001936"/>
    </source>
</evidence>
<organism evidence="29 30">
    <name type="scientific">Flavimobilis soli</name>
    <dbReference type="NCBI Taxonomy" id="442709"/>
    <lineage>
        <taxon>Bacteria</taxon>
        <taxon>Bacillati</taxon>
        <taxon>Actinomycetota</taxon>
        <taxon>Actinomycetes</taxon>
        <taxon>Micrococcales</taxon>
        <taxon>Jonesiaceae</taxon>
        <taxon>Flavimobilis</taxon>
    </lineage>
</organism>
<feature type="domain" description="Histidine kinase" evidence="27">
    <location>
        <begin position="119"/>
        <end position="337"/>
    </location>
</feature>
<keyword evidence="15" id="KW-0460">Magnesium</keyword>
<dbReference type="AlphaFoldDB" id="A0A2A9EHC5"/>
<keyword evidence="8" id="KW-0597">Phosphoprotein</keyword>
<dbReference type="InterPro" id="IPR050980">
    <property type="entry name" value="2C_sensor_his_kinase"/>
</dbReference>
<evidence type="ECO:0000256" key="19">
    <source>
        <dbReference type="ARBA" id="ARBA00023016"/>
    </source>
</evidence>
<keyword evidence="12 29" id="KW-0418">Kinase</keyword>
<keyword evidence="11" id="KW-0547">Nucleotide-binding</keyword>
<dbReference type="SMART" id="SM00304">
    <property type="entry name" value="HAMP"/>
    <property type="match status" value="1"/>
</dbReference>
<name>A0A2A9EHC5_9MICO</name>
<comment type="caution">
    <text evidence="29">The sequence shown here is derived from an EMBL/GenBank/DDBJ whole genome shotgun (WGS) entry which is preliminary data.</text>
</comment>
<proteinExistence type="predicted"/>
<feature type="domain" description="HAMP" evidence="28">
    <location>
        <begin position="59"/>
        <end position="111"/>
    </location>
</feature>
<dbReference type="CDD" id="cd06225">
    <property type="entry name" value="HAMP"/>
    <property type="match status" value="1"/>
</dbReference>
<evidence type="ECO:0000256" key="18">
    <source>
        <dbReference type="ARBA" id="ARBA00023012"/>
    </source>
</evidence>
<feature type="transmembrane region" description="Helical" evidence="26">
    <location>
        <begin position="12"/>
        <end position="33"/>
    </location>
</feature>
<dbReference type="PANTHER" id="PTHR44936:SF9">
    <property type="entry name" value="SENSOR PROTEIN CREC"/>
    <property type="match status" value="1"/>
</dbReference>
<dbReference type="GO" id="GO:0005524">
    <property type="term" value="F:ATP binding"/>
    <property type="evidence" value="ECO:0007669"/>
    <property type="project" value="UniProtKB-KW"/>
</dbReference>
<comment type="catalytic activity">
    <reaction evidence="1">
        <text>ATP + protein L-histidine = ADP + protein N-phospho-L-histidine.</text>
        <dbReference type="EC" id="2.7.13.3"/>
    </reaction>
</comment>
<keyword evidence="20" id="KW-0843">Virulence</keyword>
<dbReference type="Gene3D" id="3.30.565.10">
    <property type="entry name" value="Histidine kinase-like ATPase, C-terminal domain"/>
    <property type="match status" value="1"/>
</dbReference>
<protein>
    <recommendedName>
        <fullName evidence="23">Signal transduction histidine-protein kinase/phosphatase MprB</fullName>
        <ecNumber evidence="6">2.7.13.3</ecNumber>
    </recommendedName>
    <alternativeName>
        <fullName evidence="24">Mycobacterial persistence regulator B</fullName>
    </alternativeName>
</protein>
<evidence type="ECO:0000256" key="3">
    <source>
        <dbReference type="ARBA" id="ARBA00001946"/>
    </source>
</evidence>
<keyword evidence="16" id="KW-0904">Protein phosphatase</keyword>
<evidence type="ECO:0000256" key="7">
    <source>
        <dbReference type="ARBA" id="ARBA00022475"/>
    </source>
</evidence>
<dbReference type="Pfam" id="PF00512">
    <property type="entry name" value="HisKA"/>
    <property type="match status" value="1"/>
</dbReference>
<keyword evidence="13" id="KW-0378">Hydrolase</keyword>
<evidence type="ECO:0000259" key="27">
    <source>
        <dbReference type="PROSITE" id="PS50109"/>
    </source>
</evidence>
<dbReference type="PANTHER" id="PTHR44936">
    <property type="entry name" value="SENSOR PROTEIN CREC"/>
    <property type="match status" value="1"/>
</dbReference>
<comment type="cofactor">
    <cofactor evidence="2">
        <name>Mn(2+)</name>
        <dbReference type="ChEBI" id="CHEBI:29035"/>
    </cofactor>
</comment>
<dbReference type="InterPro" id="IPR003594">
    <property type="entry name" value="HATPase_dom"/>
</dbReference>
<dbReference type="GO" id="GO:0000155">
    <property type="term" value="F:phosphorelay sensor kinase activity"/>
    <property type="evidence" value="ECO:0007669"/>
    <property type="project" value="InterPro"/>
</dbReference>
<evidence type="ECO:0000256" key="15">
    <source>
        <dbReference type="ARBA" id="ARBA00022842"/>
    </source>
</evidence>
<evidence type="ECO:0000256" key="4">
    <source>
        <dbReference type="ARBA" id="ARBA00001968"/>
    </source>
</evidence>
<dbReference type="PRINTS" id="PR00344">
    <property type="entry name" value="BCTRLSENSOR"/>
</dbReference>
<evidence type="ECO:0000256" key="16">
    <source>
        <dbReference type="ARBA" id="ARBA00022912"/>
    </source>
</evidence>
<keyword evidence="30" id="KW-1185">Reference proteome</keyword>
<gene>
    <name evidence="29" type="ORF">ATL41_2422</name>
</gene>
<evidence type="ECO:0000259" key="28">
    <source>
        <dbReference type="PROSITE" id="PS50885"/>
    </source>
</evidence>
<evidence type="ECO:0000256" key="6">
    <source>
        <dbReference type="ARBA" id="ARBA00012438"/>
    </source>
</evidence>
<evidence type="ECO:0000256" key="17">
    <source>
        <dbReference type="ARBA" id="ARBA00022989"/>
    </source>
</evidence>
<dbReference type="Pfam" id="PF02518">
    <property type="entry name" value="HATPase_c"/>
    <property type="match status" value="1"/>
</dbReference>
<feature type="transmembrane region" description="Helical" evidence="26">
    <location>
        <begin position="39"/>
        <end position="58"/>
    </location>
</feature>
<dbReference type="SMART" id="SM00388">
    <property type="entry name" value="HisKA"/>
    <property type="match status" value="1"/>
</dbReference>
<evidence type="ECO:0000256" key="21">
    <source>
        <dbReference type="ARBA" id="ARBA00023136"/>
    </source>
</evidence>
<dbReference type="GO" id="GO:0004721">
    <property type="term" value="F:phosphoprotein phosphatase activity"/>
    <property type="evidence" value="ECO:0007669"/>
    <property type="project" value="UniProtKB-KW"/>
</dbReference>
<keyword evidence="22" id="KW-0464">Manganese</keyword>
<dbReference type="InterPro" id="IPR036890">
    <property type="entry name" value="HATPase_C_sf"/>
</dbReference>
<evidence type="ECO:0000256" key="8">
    <source>
        <dbReference type="ARBA" id="ARBA00022553"/>
    </source>
</evidence>
<keyword evidence="10 26" id="KW-0812">Transmembrane</keyword>
<dbReference type="CDD" id="cd00075">
    <property type="entry name" value="HATPase"/>
    <property type="match status" value="1"/>
</dbReference>
<evidence type="ECO:0000256" key="22">
    <source>
        <dbReference type="ARBA" id="ARBA00023211"/>
    </source>
</evidence>
<dbReference type="SUPFAM" id="SSF47384">
    <property type="entry name" value="Homodimeric domain of signal transducing histidine kinase"/>
    <property type="match status" value="1"/>
</dbReference>
<sequence length="397" mass="42708">MRPLDRLRSLKIKLGVLVVATNFLAVLVTWLGLQFGFGPTRTFPFAIVVSVVMTWFLAKGMTSPLREMRSAARAMADGDYTRRVRATSRDEVGQLAATFNSMAEDLATGDLQRRELIANVSHELRTPVAALQAQLENLVDGVTPATPATLGSALHQTERLTRLVSYLLDLSRIEAGATDLRPAPVALQEFLDDAVDEVEMLEAGKQLDFVVDVHPENLTVTLDRDRFRQVVLNLLHNAIRHSPFGSTIRLRARRRGDKVLVDVADEGPGIAPEDRERIFARFVHGTSPEQAGPGTSGGGTGIGLAIVRWAVALHGGRVEVVDSERGATFRVTLPAPQPGVRGLGRPGTGPTPAVPAPEAPAAPDADGDAAHEDLDQVDAREQDALPTAPTPRTPPTV</sequence>
<accession>A0A2A9EHC5</accession>
<evidence type="ECO:0000256" key="26">
    <source>
        <dbReference type="SAM" id="Phobius"/>
    </source>
</evidence>
<evidence type="ECO:0000256" key="1">
    <source>
        <dbReference type="ARBA" id="ARBA00000085"/>
    </source>
</evidence>
<dbReference type="CDD" id="cd00082">
    <property type="entry name" value="HisKA"/>
    <property type="match status" value="1"/>
</dbReference>
<feature type="region of interest" description="Disordered" evidence="25">
    <location>
        <begin position="332"/>
        <end position="397"/>
    </location>
</feature>
<evidence type="ECO:0000256" key="12">
    <source>
        <dbReference type="ARBA" id="ARBA00022777"/>
    </source>
</evidence>
<evidence type="ECO:0000256" key="11">
    <source>
        <dbReference type="ARBA" id="ARBA00022741"/>
    </source>
</evidence>
<dbReference type="Gene3D" id="1.10.287.130">
    <property type="match status" value="1"/>
</dbReference>
<comment type="cofactor">
    <cofactor evidence="4">
        <name>a divalent metal cation</name>
        <dbReference type="ChEBI" id="CHEBI:60240"/>
    </cofactor>
</comment>
<evidence type="ECO:0000256" key="5">
    <source>
        <dbReference type="ARBA" id="ARBA00004651"/>
    </source>
</evidence>
<feature type="compositionally biased region" description="Basic and acidic residues" evidence="25">
    <location>
        <begin position="368"/>
        <end position="383"/>
    </location>
</feature>
<dbReference type="InterPro" id="IPR005467">
    <property type="entry name" value="His_kinase_dom"/>
</dbReference>
<evidence type="ECO:0000256" key="14">
    <source>
        <dbReference type="ARBA" id="ARBA00022840"/>
    </source>
</evidence>
<dbReference type="EC" id="2.7.13.3" evidence="6"/>
<dbReference type="PROSITE" id="PS50885">
    <property type="entry name" value="HAMP"/>
    <property type="match status" value="1"/>
</dbReference>
<keyword evidence="18" id="KW-0902">Two-component regulatory system</keyword>